<organism evidence="1">
    <name type="scientific">marine metagenome</name>
    <dbReference type="NCBI Taxonomy" id="408172"/>
    <lineage>
        <taxon>unclassified sequences</taxon>
        <taxon>metagenomes</taxon>
        <taxon>ecological metagenomes</taxon>
    </lineage>
</organism>
<accession>A0A382NKT9</accession>
<dbReference type="EMBL" id="UINC01100682">
    <property type="protein sequence ID" value="SVC60925.1"/>
    <property type="molecule type" value="Genomic_DNA"/>
</dbReference>
<gene>
    <name evidence="1" type="ORF">METZ01_LOCUS313779</name>
</gene>
<feature type="non-terminal residue" evidence="1">
    <location>
        <position position="1"/>
    </location>
</feature>
<dbReference type="AlphaFoldDB" id="A0A382NKT9"/>
<protein>
    <submittedName>
        <fullName evidence="1">Uncharacterized protein</fullName>
    </submittedName>
</protein>
<proteinExistence type="predicted"/>
<evidence type="ECO:0000313" key="1">
    <source>
        <dbReference type="EMBL" id="SVC60925.1"/>
    </source>
</evidence>
<reference evidence="1" key="1">
    <citation type="submission" date="2018-05" db="EMBL/GenBank/DDBJ databases">
        <authorList>
            <person name="Lanie J.A."/>
            <person name="Ng W.-L."/>
            <person name="Kazmierczak K.M."/>
            <person name="Andrzejewski T.M."/>
            <person name="Davidsen T.M."/>
            <person name="Wayne K.J."/>
            <person name="Tettelin H."/>
            <person name="Glass J.I."/>
            <person name="Rusch D."/>
            <person name="Podicherti R."/>
            <person name="Tsui H.-C.T."/>
            <person name="Winkler M.E."/>
        </authorList>
    </citation>
    <scope>NUCLEOTIDE SEQUENCE</scope>
</reference>
<name>A0A382NKT9_9ZZZZ</name>
<sequence>VETQVNANGGWTKPSQLKIGIAVS</sequence>